<protein>
    <submittedName>
        <fullName evidence="2">Uncharacterized protein</fullName>
    </submittedName>
</protein>
<accession>A0A8B6HT25</accession>
<evidence type="ECO:0000313" key="2">
    <source>
        <dbReference type="EMBL" id="VDI84231.1"/>
    </source>
</evidence>
<comment type="caution">
    <text evidence="2">The sequence shown here is derived from an EMBL/GenBank/DDBJ whole genome shotgun (WGS) entry which is preliminary data.</text>
</comment>
<name>A0A8B6HT25_MYTGA</name>
<evidence type="ECO:0000256" key="1">
    <source>
        <dbReference type="SAM" id="Coils"/>
    </source>
</evidence>
<keyword evidence="1" id="KW-0175">Coiled coil</keyword>
<dbReference type="AlphaFoldDB" id="A0A8B6HT25"/>
<reference evidence="2" key="1">
    <citation type="submission" date="2018-11" db="EMBL/GenBank/DDBJ databases">
        <authorList>
            <person name="Alioto T."/>
            <person name="Alioto T."/>
        </authorList>
    </citation>
    <scope>NUCLEOTIDE SEQUENCE</scope>
</reference>
<gene>
    <name evidence="2" type="ORF">MGAL_10B086572</name>
</gene>
<sequence length="242" mass="28424">MEKGSSTSANYNNFVSGITTMIPITLDAKVVRHARKQTFLIEKMTDRILEKISTSQKSMIEKEKRRTDAEYRLQQLDSKHLNEVFQVIEGRINPDLKKYLSSGENKQSLIKFLGEFTLQHMKENSCLTGWTKTVPCWIISQSRNSENNKSKIKENAIKKLKSKCEEISQRIVNHLKSLTHKDIEWEYDALPDDEQDFLVLRKKAKDLILEKVYREINNWRLKNKNKVDDEIKKGSSRRIRNH</sequence>
<feature type="coiled-coil region" evidence="1">
    <location>
        <begin position="150"/>
        <end position="177"/>
    </location>
</feature>
<dbReference type="Proteomes" id="UP000596742">
    <property type="component" value="Unassembled WGS sequence"/>
</dbReference>
<organism evidence="2 3">
    <name type="scientific">Mytilus galloprovincialis</name>
    <name type="common">Mediterranean mussel</name>
    <dbReference type="NCBI Taxonomy" id="29158"/>
    <lineage>
        <taxon>Eukaryota</taxon>
        <taxon>Metazoa</taxon>
        <taxon>Spiralia</taxon>
        <taxon>Lophotrochozoa</taxon>
        <taxon>Mollusca</taxon>
        <taxon>Bivalvia</taxon>
        <taxon>Autobranchia</taxon>
        <taxon>Pteriomorphia</taxon>
        <taxon>Mytilida</taxon>
        <taxon>Mytiloidea</taxon>
        <taxon>Mytilidae</taxon>
        <taxon>Mytilinae</taxon>
        <taxon>Mytilus</taxon>
    </lineage>
</organism>
<keyword evidence="3" id="KW-1185">Reference proteome</keyword>
<dbReference type="EMBL" id="UYJE01010549">
    <property type="protein sequence ID" value="VDI84231.1"/>
    <property type="molecule type" value="Genomic_DNA"/>
</dbReference>
<evidence type="ECO:0000313" key="3">
    <source>
        <dbReference type="Proteomes" id="UP000596742"/>
    </source>
</evidence>
<proteinExistence type="predicted"/>